<accession>A0ACC3CG73</accession>
<evidence type="ECO:0000313" key="2">
    <source>
        <dbReference type="Proteomes" id="UP000798662"/>
    </source>
</evidence>
<organism evidence="1 2">
    <name type="scientific">Pyropia yezoensis</name>
    <name type="common">Susabi-nori</name>
    <name type="synonym">Porphyra yezoensis</name>
    <dbReference type="NCBI Taxonomy" id="2788"/>
    <lineage>
        <taxon>Eukaryota</taxon>
        <taxon>Rhodophyta</taxon>
        <taxon>Bangiophyceae</taxon>
        <taxon>Bangiales</taxon>
        <taxon>Bangiaceae</taxon>
        <taxon>Pyropia</taxon>
    </lineage>
</organism>
<protein>
    <submittedName>
        <fullName evidence="1">Uncharacterized protein</fullName>
    </submittedName>
</protein>
<comment type="caution">
    <text evidence="1">The sequence shown here is derived from an EMBL/GenBank/DDBJ whole genome shotgun (WGS) entry which is preliminary data.</text>
</comment>
<gene>
    <name evidence="1" type="ORF">I4F81_011259</name>
</gene>
<dbReference type="EMBL" id="CM020620">
    <property type="protein sequence ID" value="KAK1868776.1"/>
    <property type="molecule type" value="Genomic_DNA"/>
</dbReference>
<name>A0ACC3CG73_PYRYE</name>
<reference evidence="1" key="1">
    <citation type="submission" date="2019-11" db="EMBL/GenBank/DDBJ databases">
        <title>Nori genome reveals adaptations in red seaweeds to the harsh intertidal environment.</title>
        <authorList>
            <person name="Wang D."/>
            <person name="Mao Y."/>
        </authorList>
    </citation>
    <scope>NUCLEOTIDE SEQUENCE</scope>
    <source>
        <tissue evidence="1">Gametophyte</tissue>
    </source>
</reference>
<sequence>MGPLRCRAAAAVAVAAVCLAAQRAGAAVAALPPPRGVAAAAAAAAAVGGAATLPASPTDRGLLVDLAGLWGNLVTATVGGRDGAGDGAGGAGTVLPRTRRDSPTPAVLILLHGYASSSAARLDDVAQSLTPALREHLSIVAPSTRRRDAAGNGRSWFAFTRAAGARGGVYVADPAVDAGADLAAARARVDGLVAAAVAAGVERSRVVVAGYSQGGGVAMDYGLRSPPGLGGVLSYAGFLPAPGGYGGGDGGAAATRGGRVLLAHAADDGVTPAAAADVAAAAFRAAGWAVDRPPLTGGHAVFAAAGGVVSAWLTNVLRLGAGGGGAPRRRCRRRRGRRRRRRRGRGRGRRRR</sequence>
<dbReference type="Proteomes" id="UP000798662">
    <property type="component" value="Chromosome 3"/>
</dbReference>
<proteinExistence type="predicted"/>
<keyword evidence="2" id="KW-1185">Reference proteome</keyword>
<evidence type="ECO:0000313" key="1">
    <source>
        <dbReference type="EMBL" id="KAK1868776.1"/>
    </source>
</evidence>